<dbReference type="RefSeq" id="WP_270116509.1">
    <property type="nucleotide sequence ID" value="NZ_BAAAOL010000002.1"/>
</dbReference>
<dbReference type="EMBL" id="BSDT01000001">
    <property type="protein sequence ID" value="GLI41160.1"/>
    <property type="molecule type" value="Genomic_DNA"/>
</dbReference>
<reference evidence="6" key="1">
    <citation type="submission" date="2022-12" db="EMBL/GenBank/DDBJ databases">
        <title>Reference genome sequencing for broad-spectrum identification of bacterial and archaeal isolates by mass spectrometry.</title>
        <authorList>
            <person name="Sekiguchi Y."/>
            <person name="Tourlousse D.M."/>
        </authorList>
    </citation>
    <scope>NUCLEOTIDE SEQUENCE</scope>
    <source>
        <strain evidence="6">LLR39Z86</strain>
    </source>
</reference>
<dbReference type="GO" id="GO:0003700">
    <property type="term" value="F:DNA-binding transcription factor activity"/>
    <property type="evidence" value="ECO:0007669"/>
    <property type="project" value="TreeGrafter"/>
</dbReference>
<evidence type="ECO:0000259" key="5">
    <source>
        <dbReference type="PROSITE" id="PS50977"/>
    </source>
</evidence>
<sequence>MADKANEDGPVTLWERLERPARTPRQRLTGARIAAKAVQIADEKGLCAVTMRTLATELDAAPMAAYRFVDGKDDLFALMVNEVYAEIAIPEGPWREVLREYAVQTRDMMHRHRWLAELPPHVTMTPTPNRLAAIDRALASLDGLGLDIEAMMTATRTVAAFVHGTVGDEVALAELHQVSGAHTPEEVREALGPQLQWMLATGRFPVYERHLYESGCAEEPQAHFDAGLELILDGIAARIERAKP</sequence>
<protein>
    <submittedName>
        <fullName evidence="6">TetR family transcriptional regulator</fullName>
    </submittedName>
</protein>
<dbReference type="InterPro" id="IPR050109">
    <property type="entry name" value="HTH-type_TetR-like_transc_reg"/>
</dbReference>
<dbReference type="InterPro" id="IPR036271">
    <property type="entry name" value="Tet_transcr_reg_TetR-rel_C_sf"/>
</dbReference>
<evidence type="ECO:0000313" key="6">
    <source>
        <dbReference type="EMBL" id="GLI41160.1"/>
    </source>
</evidence>
<evidence type="ECO:0000256" key="4">
    <source>
        <dbReference type="PROSITE-ProRule" id="PRU00335"/>
    </source>
</evidence>
<keyword evidence="3" id="KW-0804">Transcription</keyword>
<feature type="DNA-binding region" description="H-T-H motif" evidence="4">
    <location>
        <begin position="50"/>
        <end position="69"/>
    </location>
</feature>
<dbReference type="Gene3D" id="1.10.357.10">
    <property type="entry name" value="Tetracycline Repressor, domain 2"/>
    <property type="match status" value="1"/>
</dbReference>
<dbReference type="GO" id="GO:0000976">
    <property type="term" value="F:transcription cis-regulatory region binding"/>
    <property type="evidence" value="ECO:0007669"/>
    <property type="project" value="TreeGrafter"/>
</dbReference>
<dbReference type="SUPFAM" id="SSF48498">
    <property type="entry name" value="Tetracyclin repressor-like, C-terminal domain"/>
    <property type="match status" value="1"/>
</dbReference>
<dbReference type="InterPro" id="IPR004111">
    <property type="entry name" value="Repressor_TetR_C"/>
</dbReference>
<accession>A0A9W6LFJ2</accession>
<dbReference type="PANTHER" id="PTHR30055:SF151">
    <property type="entry name" value="TRANSCRIPTIONAL REGULATORY PROTEIN"/>
    <property type="match status" value="1"/>
</dbReference>
<gene>
    <name evidence="6" type="ORF">GALLR39Z86_10100</name>
</gene>
<evidence type="ECO:0000256" key="1">
    <source>
        <dbReference type="ARBA" id="ARBA00023015"/>
    </source>
</evidence>
<keyword evidence="1" id="KW-0805">Transcription regulation</keyword>
<comment type="caution">
    <text evidence="6">The sequence shown here is derived from an EMBL/GenBank/DDBJ whole genome shotgun (WGS) entry which is preliminary data.</text>
</comment>
<evidence type="ECO:0000256" key="2">
    <source>
        <dbReference type="ARBA" id="ARBA00023125"/>
    </source>
</evidence>
<name>A0A9W6LFJ2_9ACTN</name>
<dbReference type="Pfam" id="PF02909">
    <property type="entry name" value="TetR_C_1"/>
    <property type="match status" value="1"/>
</dbReference>
<keyword evidence="7" id="KW-1185">Reference proteome</keyword>
<organism evidence="6 7">
    <name type="scientific">Glycomyces algeriensis</name>
    <dbReference type="NCBI Taxonomy" id="256037"/>
    <lineage>
        <taxon>Bacteria</taxon>
        <taxon>Bacillati</taxon>
        <taxon>Actinomycetota</taxon>
        <taxon>Actinomycetes</taxon>
        <taxon>Glycomycetales</taxon>
        <taxon>Glycomycetaceae</taxon>
        <taxon>Glycomyces</taxon>
    </lineage>
</organism>
<dbReference type="InterPro" id="IPR001647">
    <property type="entry name" value="HTH_TetR"/>
</dbReference>
<dbReference type="AlphaFoldDB" id="A0A9W6LFJ2"/>
<proteinExistence type="predicted"/>
<dbReference type="PANTHER" id="PTHR30055">
    <property type="entry name" value="HTH-TYPE TRANSCRIPTIONAL REGULATOR RUTR"/>
    <property type="match status" value="1"/>
</dbReference>
<evidence type="ECO:0000256" key="3">
    <source>
        <dbReference type="ARBA" id="ARBA00023163"/>
    </source>
</evidence>
<evidence type="ECO:0000313" key="7">
    <source>
        <dbReference type="Proteomes" id="UP001144313"/>
    </source>
</evidence>
<keyword evidence="2 4" id="KW-0238">DNA-binding</keyword>
<feature type="domain" description="HTH tetR-type" evidence="5">
    <location>
        <begin position="27"/>
        <end position="87"/>
    </location>
</feature>
<dbReference type="SUPFAM" id="SSF46689">
    <property type="entry name" value="Homeodomain-like"/>
    <property type="match status" value="1"/>
</dbReference>
<dbReference type="Gene3D" id="1.10.10.60">
    <property type="entry name" value="Homeodomain-like"/>
    <property type="match status" value="1"/>
</dbReference>
<dbReference type="InterPro" id="IPR009057">
    <property type="entry name" value="Homeodomain-like_sf"/>
</dbReference>
<dbReference type="PROSITE" id="PS50977">
    <property type="entry name" value="HTH_TETR_2"/>
    <property type="match status" value="1"/>
</dbReference>
<dbReference type="Proteomes" id="UP001144313">
    <property type="component" value="Unassembled WGS sequence"/>
</dbReference>
<dbReference type="GO" id="GO:0045892">
    <property type="term" value="P:negative regulation of DNA-templated transcription"/>
    <property type="evidence" value="ECO:0007669"/>
    <property type="project" value="InterPro"/>
</dbReference>